<dbReference type="eggNOG" id="COG0733">
    <property type="taxonomic scope" value="Bacteria"/>
</dbReference>
<sequence length="454" mass="49406">MKEEGLAQPKNMTEKNKKRDSFRSQWGFILACIGSAVGMGNIWMFPIRVHKFGGFTFLIPYIFFVIVIGYSGIIEEMALGRGLKSGPRGAFLKATQMRGSKIGKYIGLIPVVGSFAIAIGYTVVVGWIIRFLVGSITGSMIDASDSGAYFGAIAGPYGSLIWHAVAIIICIVIMSYGIGSGIEKVNKVMMPAFFLFFIILAIKVAMLSGSQEGYRFLFSPDFSELKDPQIWIYGLGQAFFSLSLAGSGTVVYGSYLSDEDNIPYSAKWTATFDTIAAMLAAIVIIPAIYAFQVEAAGGPPLMFIIMPSIFKSMVGGRIFSVIFFIAVLFAGISSLINLYETPVEMLEERFGIGRKTATMIILIIGFVVGIGIENGDVLGAWMDAVSIYVIPLGALLAAIIFGWVLDKEFAIREIFKGTGRKVGENELIYTWIKYVYVGISLAVYLIGIFWGAIG</sequence>
<dbReference type="EMBL" id="AEEH01000052">
    <property type="protein sequence ID" value="EFM24549.1"/>
    <property type="molecule type" value="Genomic_DNA"/>
</dbReference>
<feature type="transmembrane region" description="Helical" evidence="6">
    <location>
        <begin position="384"/>
        <end position="406"/>
    </location>
</feature>
<dbReference type="CDD" id="cd10336">
    <property type="entry name" value="SLC6sbd_Tyt1-Like"/>
    <property type="match status" value="1"/>
</dbReference>
<dbReference type="HOGENOM" id="CLU_006855_3_0_9"/>
<gene>
    <name evidence="7" type="ORF">HMPREF9225_1817</name>
</gene>
<comment type="caution">
    <text evidence="7">The sequence shown here is derived from an EMBL/GenBank/DDBJ whole genome shotgun (WGS) entry which is preliminary data.</text>
</comment>
<feature type="transmembrane region" description="Helical" evidence="6">
    <location>
        <begin position="26"/>
        <end position="46"/>
    </location>
</feature>
<evidence type="ECO:0000256" key="3">
    <source>
        <dbReference type="ARBA" id="ARBA00022692"/>
    </source>
</evidence>
<proteinExistence type="predicted"/>
<comment type="subcellular location">
    <subcellularLocation>
        <location evidence="1">Membrane</location>
        <topology evidence="1">Multi-pass membrane protein</topology>
    </subcellularLocation>
</comment>
<keyword evidence="8" id="KW-1185">Reference proteome</keyword>
<evidence type="ECO:0000256" key="5">
    <source>
        <dbReference type="ARBA" id="ARBA00023136"/>
    </source>
</evidence>
<dbReference type="STRING" id="862517.HMPREF9225_1817"/>
<keyword evidence="3 6" id="KW-0812">Transmembrane</keyword>
<dbReference type="GO" id="GO:0016020">
    <property type="term" value="C:membrane"/>
    <property type="evidence" value="ECO:0007669"/>
    <property type="project" value="UniProtKB-SubCell"/>
</dbReference>
<reference evidence="7 8" key="1">
    <citation type="submission" date="2010-07" db="EMBL/GenBank/DDBJ databases">
        <authorList>
            <person name="Muzny D."/>
            <person name="Qin X."/>
            <person name="Deng J."/>
            <person name="Jiang H."/>
            <person name="Liu Y."/>
            <person name="Qu J."/>
            <person name="Song X.-Z."/>
            <person name="Zhang L."/>
            <person name="Thornton R."/>
            <person name="Coyle M."/>
            <person name="Francisco L."/>
            <person name="Jackson L."/>
            <person name="Javaid M."/>
            <person name="Korchina V."/>
            <person name="Kovar C."/>
            <person name="Mata R."/>
            <person name="Mathew T."/>
            <person name="Ngo R."/>
            <person name="Nguyen L."/>
            <person name="Nguyen N."/>
            <person name="Okwuonu G."/>
            <person name="Ongeri F."/>
            <person name="Pham C."/>
            <person name="Simmons D."/>
            <person name="Wilczek-Boney K."/>
            <person name="Hale W."/>
            <person name="Jakkamsetti A."/>
            <person name="Pham P."/>
            <person name="Ruth R."/>
            <person name="San Lucas F."/>
            <person name="Warren J."/>
            <person name="Zhang J."/>
            <person name="Zhao Z."/>
            <person name="Zhou C."/>
            <person name="Zhu D."/>
            <person name="Lee S."/>
            <person name="Bess C."/>
            <person name="Blankenburg K."/>
            <person name="Forbes L."/>
            <person name="Fu Q."/>
            <person name="Gubbala S."/>
            <person name="Hirani K."/>
            <person name="Jayaseelan J.C."/>
            <person name="Lara F."/>
            <person name="Munidasa M."/>
            <person name="Palculict T."/>
            <person name="Patil S."/>
            <person name="Pu L.-L."/>
            <person name="Saada N."/>
            <person name="Tang L."/>
            <person name="Weissenberger G."/>
            <person name="Zhu Y."/>
            <person name="Hemphill L."/>
            <person name="Shang Y."/>
            <person name="Youmans B."/>
            <person name="Ayvaz T."/>
            <person name="Ross M."/>
            <person name="Santibanez J."/>
            <person name="Aqrawi P."/>
            <person name="Gross S."/>
            <person name="Joshi V."/>
            <person name="Fowler G."/>
            <person name="Nazareth L."/>
            <person name="Reid J."/>
            <person name="Worley K."/>
            <person name="Petrosino J."/>
            <person name="Highlander S."/>
            <person name="Gibbs R."/>
        </authorList>
    </citation>
    <scope>NUCLEOTIDE SEQUENCE [LARGE SCALE GENOMIC DNA]</scope>
    <source>
        <strain evidence="7 8">ATCC BAA-1640</strain>
    </source>
</reference>
<evidence type="ECO:0000256" key="2">
    <source>
        <dbReference type="ARBA" id="ARBA00022448"/>
    </source>
</evidence>
<feature type="transmembrane region" description="Helical" evidence="6">
    <location>
        <begin position="427"/>
        <end position="453"/>
    </location>
</feature>
<dbReference type="Proteomes" id="UP000003280">
    <property type="component" value="Unassembled WGS sequence"/>
</dbReference>
<dbReference type="PRINTS" id="PR00176">
    <property type="entry name" value="NANEUSMPORT"/>
</dbReference>
<feature type="transmembrane region" description="Helical" evidence="6">
    <location>
        <begin position="318"/>
        <end position="339"/>
    </location>
</feature>
<keyword evidence="4 6" id="KW-1133">Transmembrane helix</keyword>
<dbReference type="PANTHER" id="PTHR42948">
    <property type="entry name" value="TRANSPORTER"/>
    <property type="match status" value="1"/>
</dbReference>
<protein>
    <submittedName>
        <fullName evidence="7">Sodium:neurotransmitter symporter family protein</fullName>
    </submittedName>
</protein>
<dbReference type="SUPFAM" id="SSF161070">
    <property type="entry name" value="SNF-like"/>
    <property type="match status" value="1"/>
</dbReference>
<dbReference type="NCBIfam" id="NF037979">
    <property type="entry name" value="Na_transp"/>
    <property type="match status" value="1"/>
</dbReference>
<feature type="transmembrane region" description="Helical" evidence="6">
    <location>
        <begin position="52"/>
        <end position="74"/>
    </location>
</feature>
<keyword evidence="2" id="KW-0813">Transport</keyword>
<name>E0NNS8_9FIRM</name>
<dbReference type="PANTHER" id="PTHR42948:SF1">
    <property type="entry name" value="TRANSPORTER"/>
    <property type="match status" value="1"/>
</dbReference>
<feature type="transmembrane region" description="Helical" evidence="6">
    <location>
        <begin position="149"/>
        <end position="176"/>
    </location>
</feature>
<organism evidence="7 8">
    <name type="scientific">Peptoniphilus duerdenii ATCC BAA-1640</name>
    <dbReference type="NCBI Taxonomy" id="862517"/>
    <lineage>
        <taxon>Bacteria</taxon>
        <taxon>Bacillati</taxon>
        <taxon>Bacillota</taxon>
        <taxon>Tissierellia</taxon>
        <taxon>Tissierellales</taxon>
        <taxon>Peptoniphilaceae</taxon>
        <taxon>Peptoniphilus</taxon>
    </lineage>
</organism>
<dbReference type="AlphaFoldDB" id="E0NNS8"/>
<dbReference type="Pfam" id="PF00209">
    <property type="entry name" value="SNF"/>
    <property type="match status" value="2"/>
</dbReference>
<evidence type="ECO:0000256" key="1">
    <source>
        <dbReference type="ARBA" id="ARBA00004141"/>
    </source>
</evidence>
<feature type="transmembrane region" description="Helical" evidence="6">
    <location>
        <begin position="105"/>
        <end position="129"/>
    </location>
</feature>
<evidence type="ECO:0000256" key="6">
    <source>
        <dbReference type="SAM" id="Phobius"/>
    </source>
</evidence>
<dbReference type="InterPro" id="IPR047218">
    <property type="entry name" value="YocR/YhdH-like"/>
</dbReference>
<evidence type="ECO:0000313" key="7">
    <source>
        <dbReference type="EMBL" id="EFM24549.1"/>
    </source>
</evidence>
<evidence type="ECO:0000313" key="8">
    <source>
        <dbReference type="Proteomes" id="UP000003280"/>
    </source>
</evidence>
<keyword evidence="5 6" id="KW-0472">Membrane</keyword>
<feature type="transmembrane region" description="Helical" evidence="6">
    <location>
        <begin position="351"/>
        <end position="372"/>
    </location>
</feature>
<dbReference type="InterPro" id="IPR037272">
    <property type="entry name" value="SNS_sf"/>
</dbReference>
<dbReference type="InterPro" id="IPR000175">
    <property type="entry name" value="Na/ntran_symport"/>
</dbReference>
<feature type="transmembrane region" description="Helical" evidence="6">
    <location>
        <begin position="268"/>
        <end position="291"/>
    </location>
</feature>
<feature type="transmembrane region" description="Helical" evidence="6">
    <location>
        <begin position="188"/>
        <end position="210"/>
    </location>
</feature>
<dbReference type="PROSITE" id="PS50267">
    <property type="entry name" value="NA_NEUROTRAN_SYMP_3"/>
    <property type="match status" value="1"/>
</dbReference>
<evidence type="ECO:0000256" key="4">
    <source>
        <dbReference type="ARBA" id="ARBA00022989"/>
    </source>
</evidence>
<feature type="transmembrane region" description="Helical" evidence="6">
    <location>
        <begin position="230"/>
        <end position="256"/>
    </location>
</feature>
<accession>E0NNS8</accession>